<dbReference type="EMBL" id="JBICBT010000608">
    <property type="protein sequence ID" value="KAL3107683.1"/>
    <property type="molecule type" value="Genomic_DNA"/>
</dbReference>
<organism evidence="2 3">
    <name type="scientific">Heterodera trifolii</name>
    <dbReference type="NCBI Taxonomy" id="157864"/>
    <lineage>
        <taxon>Eukaryota</taxon>
        <taxon>Metazoa</taxon>
        <taxon>Ecdysozoa</taxon>
        <taxon>Nematoda</taxon>
        <taxon>Chromadorea</taxon>
        <taxon>Rhabditida</taxon>
        <taxon>Tylenchina</taxon>
        <taxon>Tylenchomorpha</taxon>
        <taxon>Tylenchoidea</taxon>
        <taxon>Heteroderidae</taxon>
        <taxon>Heteroderinae</taxon>
        <taxon>Heterodera</taxon>
    </lineage>
</organism>
<keyword evidence="3" id="KW-1185">Reference proteome</keyword>
<sequence>MPKSKQTRNRILQLVANWCRTRQQLRLQIVQRRQQLAVQLRDLQERGRRKSKTTRDLIVSTKKELRRLTWPPADAFKSPAIIQAYGRGEDGEFHKPANIAGRYRLLYLNSKNTQVKSAAWYANRGVHYKIEDCPDKPDDEDGYVPPPEQPGVIAGQPPVTLANALHDDLHGPADREAIIGLQPTDEIASAFDAFAQKAEDFVDILRTRITELEQQTRTLQRNLR</sequence>
<gene>
    <name evidence="2" type="ORF">niasHT_011696</name>
</gene>
<name>A0ABD2KXU0_9BILA</name>
<evidence type="ECO:0000313" key="3">
    <source>
        <dbReference type="Proteomes" id="UP001620626"/>
    </source>
</evidence>
<dbReference type="Proteomes" id="UP001620626">
    <property type="component" value="Unassembled WGS sequence"/>
</dbReference>
<accession>A0ABD2KXU0</accession>
<keyword evidence="1" id="KW-0175">Coiled coil</keyword>
<protein>
    <submittedName>
        <fullName evidence="2">Uncharacterized protein</fullName>
    </submittedName>
</protein>
<proteinExistence type="predicted"/>
<comment type="caution">
    <text evidence="2">The sequence shown here is derived from an EMBL/GenBank/DDBJ whole genome shotgun (WGS) entry which is preliminary data.</text>
</comment>
<evidence type="ECO:0000313" key="2">
    <source>
        <dbReference type="EMBL" id="KAL3107683.1"/>
    </source>
</evidence>
<evidence type="ECO:0000256" key="1">
    <source>
        <dbReference type="SAM" id="Coils"/>
    </source>
</evidence>
<reference evidence="2 3" key="1">
    <citation type="submission" date="2024-10" db="EMBL/GenBank/DDBJ databases">
        <authorList>
            <person name="Kim D."/>
        </authorList>
    </citation>
    <scope>NUCLEOTIDE SEQUENCE [LARGE SCALE GENOMIC DNA]</scope>
    <source>
        <strain evidence="2">BH-2024</strain>
    </source>
</reference>
<feature type="coiled-coil region" evidence="1">
    <location>
        <begin position="195"/>
        <end position="222"/>
    </location>
</feature>
<dbReference type="AlphaFoldDB" id="A0ABD2KXU0"/>